<dbReference type="Proteomes" id="UP000180194">
    <property type="component" value="Unassembled WGS sequence"/>
</dbReference>
<dbReference type="PROSITE" id="PS51365">
    <property type="entry name" value="RENAL_DIPEPTIDASE_2"/>
    <property type="match status" value="1"/>
</dbReference>
<evidence type="ECO:0000313" key="1">
    <source>
        <dbReference type="EMBL" id="OHX44675.1"/>
    </source>
</evidence>
<accession>A0ABX3CNK3</accession>
<gene>
    <name evidence="1" type="ORF">BBV17_24495</name>
</gene>
<dbReference type="SUPFAM" id="SSF51556">
    <property type="entry name" value="Metallo-dependent hydrolases"/>
    <property type="match status" value="1"/>
</dbReference>
<organism evidence="1 2">
    <name type="scientific">Cytobacillus oceanisediminis</name>
    <dbReference type="NCBI Taxonomy" id="665099"/>
    <lineage>
        <taxon>Bacteria</taxon>
        <taxon>Bacillati</taxon>
        <taxon>Bacillota</taxon>
        <taxon>Bacilli</taxon>
        <taxon>Bacillales</taxon>
        <taxon>Bacillaceae</taxon>
        <taxon>Cytobacillus</taxon>
    </lineage>
</organism>
<proteinExistence type="predicted"/>
<dbReference type="Pfam" id="PF01244">
    <property type="entry name" value="Peptidase_M19"/>
    <property type="match status" value="1"/>
</dbReference>
<comment type="caution">
    <text evidence="1">The sequence shown here is derived from an EMBL/GenBank/DDBJ whole genome shotgun (WGS) entry which is preliminary data.</text>
</comment>
<sequence>MKIIDTHCDALYKIYKNPKLKYADSNELQTNLERISAGGVGVQFFAVFIEPEVKSDEKFQAALDQVNIFHTELLAANPKLKKVSAWQDIDKLKKDEVGAVLTLEGADAFGNDINKLNTLYELGVMSIGLTWNNANLCADGVGEPRGAGLTEWGKEVVKLNNQHHVFTDISHLSEKGFWDVMDIADYPMASHSNSRTICDHPRNITDQQAQALFKKNGFVSVVFCPDFIKQWSTPEISDLIKHIEHFCSLGGVKDICLGSDFDGISSFVNRLEDTSKYQNLINELLKLYKEEEVRGFAFNNFLNHRPGCRL</sequence>
<dbReference type="Gene3D" id="3.20.20.140">
    <property type="entry name" value="Metal-dependent hydrolases"/>
    <property type="match status" value="1"/>
</dbReference>
<dbReference type="PANTHER" id="PTHR10443">
    <property type="entry name" value="MICROSOMAL DIPEPTIDASE"/>
    <property type="match status" value="1"/>
</dbReference>
<name>A0ABX3CNK3_9BACI</name>
<reference evidence="1 2" key="1">
    <citation type="submission" date="2016-07" db="EMBL/GenBank/DDBJ databases">
        <title>Bacillus oceanisediminis whole genome.</title>
        <authorList>
            <person name="Pal Y."/>
            <person name="Verma A."/>
            <person name="Mual P."/>
            <person name="Srinivasan K."/>
        </authorList>
    </citation>
    <scope>NUCLEOTIDE SEQUENCE [LARGE SCALE GENOMIC DNA]</scope>
    <source>
        <strain evidence="1 2">Bhandara28</strain>
    </source>
</reference>
<keyword evidence="2" id="KW-1185">Reference proteome</keyword>
<protein>
    <submittedName>
        <fullName evidence="1">Diguanylate cyclase</fullName>
    </submittedName>
</protein>
<dbReference type="InterPro" id="IPR032466">
    <property type="entry name" value="Metal_Hydrolase"/>
</dbReference>
<dbReference type="PANTHER" id="PTHR10443:SF12">
    <property type="entry name" value="DIPEPTIDASE"/>
    <property type="match status" value="1"/>
</dbReference>
<dbReference type="RefSeq" id="WP_071158540.1">
    <property type="nucleotide sequence ID" value="NZ_MBRJ01000040.1"/>
</dbReference>
<evidence type="ECO:0000313" key="2">
    <source>
        <dbReference type="Proteomes" id="UP000180194"/>
    </source>
</evidence>
<dbReference type="EMBL" id="MBRJ01000040">
    <property type="protein sequence ID" value="OHX44675.1"/>
    <property type="molecule type" value="Genomic_DNA"/>
</dbReference>
<dbReference type="CDD" id="cd01301">
    <property type="entry name" value="rDP_like"/>
    <property type="match status" value="1"/>
</dbReference>
<dbReference type="InterPro" id="IPR008257">
    <property type="entry name" value="Pept_M19"/>
</dbReference>